<keyword evidence="4 8" id="KW-0812">Transmembrane</keyword>
<dbReference type="Gene3D" id="2.40.170.20">
    <property type="entry name" value="TonB-dependent receptor, beta-barrel domain"/>
    <property type="match status" value="1"/>
</dbReference>
<dbReference type="InterPro" id="IPR008969">
    <property type="entry name" value="CarboxyPept-like_regulatory"/>
</dbReference>
<dbReference type="RefSeq" id="WP_118423295.1">
    <property type="nucleotide sequence ID" value="NZ_QRPE01000018.1"/>
</dbReference>
<dbReference type="AlphaFoldDB" id="A0A415N6X0"/>
<keyword evidence="3 8" id="KW-1134">Transmembrane beta strand</keyword>
<keyword evidence="7 8" id="KW-0998">Cell outer membrane</keyword>
<evidence type="ECO:0000256" key="5">
    <source>
        <dbReference type="ARBA" id="ARBA00023077"/>
    </source>
</evidence>
<dbReference type="FunFam" id="2.170.130.10:FF:000024">
    <property type="entry name" value="Outer membrane protein"/>
    <property type="match status" value="1"/>
</dbReference>
<dbReference type="GO" id="GO:0009279">
    <property type="term" value="C:cell outer membrane"/>
    <property type="evidence" value="ECO:0007669"/>
    <property type="project" value="UniProtKB-SubCell"/>
</dbReference>
<evidence type="ECO:0000256" key="4">
    <source>
        <dbReference type="ARBA" id="ARBA00022692"/>
    </source>
</evidence>
<dbReference type="InterPro" id="IPR036942">
    <property type="entry name" value="Beta-barrel_TonB_sf"/>
</dbReference>
<dbReference type="NCBIfam" id="TIGR04057">
    <property type="entry name" value="SusC_RagA_signa"/>
    <property type="match status" value="1"/>
</dbReference>
<gene>
    <name evidence="13" type="ORF">DWZ95_14610</name>
</gene>
<dbReference type="Proteomes" id="UP000285013">
    <property type="component" value="Unassembled WGS sequence"/>
</dbReference>
<evidence type="ECO:0000313" key="13">
    <source>
        <dbReference type="EMBL" id="RHL91300.1"/>
    </source>
</evidence>
<dbReference type="EMBL" id="QRPE01000018">
    <property type="protein sequence ID" value="RHL91300.1"/>
    <property type="molecule type" value="Genomic_DNA"/>
</dbReference>
<organism evidence="13 14">
    <name type="scientific">Bacteroides intestinalis</name>
    <dbReference type="NCBI Taxonomy" id="329854"/>
    <lineage>
        <taxon>Bacteria</taxon>
        <taxon>Pseudomonadati</taxon>
        <taxon>Bacteroidota</taxon>
        <taxon>Bacteroidia</taxon>
        <taxon>Bacteroidales</taxon>
        <taxon>Bacteroidaceae</taxon>
        <taxon>Bacteroides</taxon>
    </lineage>
</organism>
<feature type="domain" description="TonB-dependent receptor-like beta-barrel" evidence="11">
    <location>
        <begin position="422"/>
        <end position="883"/>
    </location>
</feature>
<evidence type="ECO:0000256" key="8">
    <source>
        <dbReference type="PROSITE-ProRule" id="PRU01360"/>
    </source>
</evidence>
<keyword evidence="5 9" id="KW-0798">TonB box</keyword>
<dbReference type="InterPro" id="IPR023996">
    <property type="entry name" value="TonB-dep_OMP_SusC/RagA"/>
</dbReference>
<comment type="similarity">
    <text evidence="8 9">Belongs to the TonB-dependent receptor family.</text>
</comment>
<keyword evidence="6 8" id="KW-0472">Membrane</keyword>
<dbReference type="InterPro" id="IPR012910">
    <property type="entry name" value="Plug_dom"/>
</dbReference>
<name>A0A415N6X0_9BACE</name>
<dbReference type="InterPro" id="IPR039426">
    <property type="entry name" value="TonB-dep_rcpt-like"/>
</dbReference>
<keyword evidence="2 8" id="KW-0813">Transport</keyword>
<comment type="caution">
    <text evidence="13">The sequence shown here is derived from an EMBL/GenBank/DDBJ whole genome shotgun (WGS) entry which is preliminary data.</text>
</comment>
<dbReference type="Gene3D" id="2.60.40.1120">
    <property type="entry name" value="Carboxypeptidase-like, regulatory domain"/>
    <property type="match status" value="1"/>
</dbReference>
<dbReference type="InterPro" id="IPR023997">
    <property type="entry name" value="TonB-dep_OMP_SusC/RagA_CS"/>
</dbReference>
<reference evidence="13 14" key="1">
    <citation type="submission" date="2018-08" db="EMBL/GenBank/DDBJ databases">
        <title>A genome reference for cultivated species of the human gut microbiota.</title>
        <authorList>
            <person name="Zou Y."/>
            <person name="Xue W."/>
            <person name="Luo G."/>
        </authorList>
    </citation>
    <scope>NUCLEOTIDE SEQUENCE [LARGE SCALE GENOMIC DNA]</scope>
    <source>
        <strain evidence="13 14">AF36-16BH</strain>
    </source>
</reference>
<dbReference type="Pfam" id="PF13715">
    <property type="entry name" value="CarbopepD_reg_2"/>
    <property type="match status" value="1"/>
</dbReference>
<evidence type="ECO:0000256" key="2">
    <source>
        <dbReference type="ARBA" id="ARBA00022448"/>
    </source>
</evidence>
<keyword evidence="10" id="KW-0732">Signal</keyword>
<accession>A0A415N6X0</accession>
<dbReference type="FunFam" id="2.60.40.1120:FF:000003">
    <property type="entry name" value="Outer membrane protein Omp121"/>
    <property type="match status" value="1"/>
</dbReference>
<sequence>MKNMKKKFSKNLGKTCRGLLLAMALAIFPLYVFAQQTTINGTVVDTMGEVIIGASVLEKGSTSNGAITDIDGNFTIQVKSNSILIVSYIGYKTKEVVAKPGRSLHIVLEENAQALDEVVVVGFGTQRKVNLTGAVGIATAKDLEARPVKSVSQALQGMVPGLNITTTTGQLDQNMSISVRGIGTIGDGSSGSPLILIDGMEGDINSLNPQDVESISVLKDAAAASIYGSRAPFGVVLITTKRGSAGKIAINYNNSFRISSPINLPEPMDSYSWAVMFNEAARNQGVNNYYTDDVMKKMLAYQAGDPDAGYGLDPRPDNPTVWDDRWFKGYANTDIWKEIYSDNVHAQEHNLSVTGGSEKMSYYISANYLEQGGLLNFGDEGLKRYTVTGKINATITNWLKFNYTQRFIRNDNWRPTYLDDSFYDSLGSGNWPNMPIYDANGNINHDMPRKLEMGGKRTSRSDRQYYQGSFIIEPIKNWVTTVDLNYSIYNSGSKTSVLTWYNYDVAGDEVDNGAQNTSLRENSMEENYMNINAYSSYSFNLADKHNFKVMGGFQAEEMKQHYFEVTKYGLISEDEDFWEFNLTNGLSGKGTEMDPAISGYSNEWATVGFFGRLNYDYKGRYLVEGNLRYDASSRFRRGNRWQFSPSFSLGWNVAEEAFFEPAKSLIGQLKPRFSYGVLGNQNTNAWYPTYRTMSLGSVNGEWLQNGARPNSATVGGLISTALTWETVKTWNVGLDFALLNNRLTGSFDYFTRYTKNMVGPAPQLPITLGLNPPKTNNCDLQTRGWELKLAWKDRLNNGLNYGVSVSLSDQTTYIDHYPGNTTGSIDSYMSGKKVGLIWGYETIGIAKTDEEMNGHLSTLPNGGQDAVGSQWAAGDIMYKDLNNDGKVDEGSRTWDDHGDLKIIGDSKPHYFYGIDLTAAWKGFDFRCFLQGVIKQDFWPGSSAMFWGVRGGYSLWHTVGLKQHEDYFRAEPIGLEGYEIPANLDSYYPRPIFSSNSNGNTYGVKNQRAQTRYLQNAGYMRLKNLQLGYTLPSSLTNKIGIGSCRFFVSGENLLTFTPLKEMFDPETCVNTNGALGKVYPLSSTWSFGLSLTF</sequence>
<dbReference type="PROSITE" id="PS52016">
    <property type="entry name" value="TONB_DEPENDENT_REC_3"/>
    <property type="match status" value="1"/>
</dbReference>
<dbReference type="Pfam" id="PF00593">
    <property type="entry name" value="TonB_dep_Rec_b-barrel"/>
    <property type="match status" value="1"/>
</dbReference>
<feature type="domain" description="TonB-dependent receptor plug" evidence="12">
    <location>
        <begin position="129"/>
        <end position="235"/>
    </location>
</feature>
<comment type="subcellular location">
    <subcellularLocation>
        <location evidence="1 8">Cell outer membrane</location>
        <topology evidence="1 8">Multi-pass membrane protein</topology>
    </subcellularLocation>
</comment>
<feature type="chain" id="PRO_5019410611" evidence="10">
    <location>
        <begin position="35"/>
        <end position="1092"/>
    </location>
</feature>
<evidence type="ECO:0000313" key="14">
    <source>
        <dbReference type="Proteomes" id="UP000285013"/>
    </source>
</evidence>
<dbReference type="NCBIfam" id="TIGR04056">
    <property type="entry name" value="OMP_RagA_SusC"/>
    <property type="match status" value="1"/>
</dbReference>
<keyword evidence="13" id="KW-0675">Receptor</keyword>
<evidence type="ECO:0000256" key="10">
    <source>
        <dbReference type="SAM" id="SignalP"/>
    </source>
</evidence>
<evidence type="ECO:0000256" key="9">
    <source>
        <dbReference type="RuleBase" id="RU003357"/>
    </source>
</evidence>
<evidence type="ECO:0000256" key="6">
    <source>
        <dbReference type="ARBA" id="ARBA00023136"/>
    </source>
</evidence>
<evidence type="ECO:0000256" key="3">
    <source>
        <dbReference type="ARBA" id="ARBA00022452"/>
    </source>
</evidence>
<dbReference type="Pfam" id="PF07715">
    <property type="entry name" value="Plug"/>
    <property type="match status" value="1"/>
</dbReference>
<dbReference type="SUPFAM" id="SSF49464">
    <property type="entry name" value="Carboxypeptidase regulatory domain-like"/>
    <property type="match status" value="1"/>
</dbReference>
<dbReference type="Gene3D" id="2.170.130.10">
    <property type="entry name" value="TonB-dependent receptor, plug domain"/>
    <property type="match status" value="1"/>
</dbReference>
<dbReference type="SUPFAM" id="SSF56935">
    <property type="entry name" value="Porins"/>
    <property type="match status" value="1"/>
</dbReference>
<proteinExistence type="inferred from homology"/>
<dbReference type="InterPro" id="IPR000531">
    <property type="entry name" value="Beta-barrel_TonB"/>
</dbReference>
<protein>
    <submittedName>
        <fullName evidence="13">TonB-dependent receptor</fullName>
    </submittedName>
</protein>
<evidence type="ECO:0000259" key="11">
    <source>
        <dbReference type="Pfam" id="PF00593"/>
    </source>
</evidence>
<evidence type="ECO:0000256" key="1">
    <source>
        <dbReference type="ARBA" id="ARBA00004571"/>
    </source>
</evidence>
<dbReference type="InterPro" id="IPR037066">
    <property type="entry name" value="Plug_dom_sf"/>
</dbReference>
<evidence type="ECO:0000256" key="7">
    <source>
        <dbReference type="ARBA" id="ARBA00023237"/>
    </source>
</evidence>
<feature type="signal peptide" evidence="10">
    <location>
        <begin position="1"/>
        <end position="34"/>
    </location>
</feature>
<evidence type="ECO:0000259" key="12">
    <source>
        <dbReference type="Pfam" id="PF07715"/>
    </source>
</evidence>